<organism evidence="9">
    <name type="scientific">Hyalella azteca</name>
    <name type="common">Amphipod</name>
    <dbReference type="NCBI Taxonomy" id="294128"/>
    <lineage>
        <taxon>Eukaryota</taxon>
        <taxon>Metazoa</taxon>
        <taxon>Ecdysozoa</taxon>
        <taxon>Arthropoda</taxon>
        <taxon>Crustacea</taxon>
        <taxon>Multicrustacea</taxon>
        <taxon>Malacostraca</taxon>
        <taxon>Eumalacostraca</taxon>
        <taxon>Peracarida</taxon>
        <taxon>Amphipoda</taxon>
        <taxon>Senticaudata</taxon>
        <taxon>Talitrida</taxon>
        <taxon>Talitroidea</taxon>
        <taxon>Hyalellidae</taxon>
        <taxon>Hyalella</taxon>
    </lineage>
</organism>
<dbReference type="GO" id="GO:0007411">
    <property type="term" value="P:axon guidance"/>
    <property type="evidence" value="ECO:0007669"/>
    <property type="project" value="TreeGrafter"/>
</dbReference>
<dbReference type="SMART" id="SM00408">
    <property type="entry name" value="IGc2"/>
    <property type="match status" value="1"/>
</dbReference>
<comment type="subcellular location">
    <subcellularLocation>
        <location evidence="1">Cell membrane</location>
    </subcellularLocation>
</comment>
<dbReference type="GO" id="GO:0007156">
    <property type="term" value="P:homophilic cell adhesion via plasma membrane adhesion molecules"/>
    <property type="evidence" value="ECO:0007669"/>
    <property type="project" value="TreeGrafter"/>
</dbReference>
<evidence type="ECO:0000256" key="6">
    <source>
        <dbReference type="ARBA" id="ARBA00023180"/>
    </source>
</evidence>
<dbReference type="InterPro" id="IPR003598">
    <property type="entry name" value="Ig_sub2"/>
</dbReference>
<dbReference type="InterPro" id="IPR036179">
    <property type="entry name" value="Ig-like_dom_sf"/>
</dbReference>
<evidence type="ECO:0000256" key="4">
    <source>
        <dbReference type="ARBA" id="ARBA00023136"/>
    </source>
</evidence>
<dbReference type="GO" id="GO:0005886">
    <property type="term" value="C:plasma membrane"/>
    <property type="evidence" value="ECO:0007669"/>
    <property type="project" value="UniProtKB-SubCell"/>
</dbReference>
<keyword evidence="2" id="KW-1003">Cell membrane</keyword>
<keyword evidence="3" id="KW-0677">Repeat</keyword>
<gene>
    <name evidence="9" type="ORF">HAZT_HAZT010960</name>
</gene>
<reference evidence="9" key="2">
    <citation type="journal article" date="2018" name="Environ. Sci. Technol.">
        <title>The Toxicogenome of Hyalella azteca: A Model for Sediment Ecotoxicology and Evolutionary Toxicology.</title>
        <authorList>
            <person name="Poynton H.C."/>
            <person name="Hasenbein S."/>
            <person name="Benoit J.B."/>
            <person name="Sepulveda M.S."/>
            <person name="Poelchau M.F."/>
            <person name="Hughes D.S.T."/>
            <person name="Murali S.C."/>
            <person name="Chen S."/>
            <person name="Glastad K.M."/>
            <person name="Goodisman M.A.D."/>
            <person name="Werren J.H."/>
            <person name="Vineis J.H."/>
            <person name="Bowen J.L."/>
            <person name="Friedrich M."/>
            <person name="Jones J."/>
            <person name="Robertson H.M."/>
            <person name="Feyereisen R."/>
            <person name="Mechler-Hickson A."/>
            <person name="Mathers N."/>
            <person name="Lee C.E."/>
            <person name="Colbourne J.K."/>
            <person name="Biales A."/>
            <person name="Johnston J.S."/>
            <person name="Wellborn G.A."/>
            <person name="Rosendale A.J."/>
            <person name="Cridge A.G."/>
            <person name="Munoz-Torres M.C."/>
            <person name="Bain P.A."/>
            <person name="Manny A.R."/>
            <person name="Major K.M."/>
            <person name="Lambert F.N."/>
            <person name="Vulpe C.D."/>
            <person name="Tuck P."/>
            <person name="Blalock B.J."/>
            <person name="Lin Y.Y."/>
            <person name="Smith M.E."/>
            <person name="Ochoa-Acuna H."/>
            <person name="Chen M.M."/>
            <person name="Childers C.P."/>
            <person name="Qu J."/>
            <person name="Dugan S."/>
            <person name="Lee S.L."/>
            <person name="Chao H."/>
            <person name="Dinh H."/>
            <person name="Han Y."/>
            <person name="Doddapaneni H."/>
            <person name="Worley K.C."/>
            <person name="Muzny D.M."/>
            <person name="Gibbs R.A."/>
            <person name="Richards S."/>
        </authorList>
    </citation>
    <scope>NUCLEOTIDE SEQUENCE</scope>
    <source>
        <strain evidence="9">HAZT.00-mixed</strain>
        <tissue evidence="9">Whole organism</tissue>
    </source>
</reference>
<reference evidence="9" key="1">
    <citation type="submission" date="2014-08" db="EMBL/GenBank/DDBJ databases">
        <authorList>
            <person name="Murali S."/>
            <person name="Richards S."/>
            <person name="Bandaranaike D."/>
            <person name="Bellair M."/>
            <person name="Blankenburg K."/>
            <person name="Chao H."/>
            <person name="Dinh H."/>
            <person name="Doddapaneni H."/>
            <person name="Dugan-Rocha S."/>
            <person name="Elkadiri S."/>
            <person name="Gnanaolivu R."/>
            <person name="Hughes D."/>
            <person name="Lee S."/>
            <person name="Li M."/>
            <person name="Ming W."/>
            <person name="Munidasa M."/>
            <person name="Muniz J."/>
            <person name="Nguyen L."/>
            <person name="Osuji N."/>
            <person name="Pu L.-L."/>
            <person name="Puazo M."/>
            <person name="Skinner E."/>
            <person name="Qu C."/>
            <person name="Quiroz J."/>
            <person name="Raj R."/>
            <person name="Weissenberger G."/>
            <person name="Xin Y."/>
            <person name="Zou X."/>
            <person name="Han Y."/>
            <person name="Worley K."/>
            <person name="Muzny D."/>
            <person name="Gibbs R."/>
        </authorList>
    </citation>
    <scope>NUCLEOTIDE SEQUENCE</scope>
    <source>
        <strain evidence="9">HAZT.00-mixed</strain>
        <tissue evidence="9">Whole organism</tissue>
    </source>
</reference>
<dbReference type="Pfam" id="PF07679">
    <property type="entry name" value="I-set"/>
    <property type="match status" value="1"/>
</dbReference>
<dbReference type="AlphaFoldDB" id="A0A6A0GT17"/>
<name>A0A6A0GT17_HYAAZ</name>
<dbReference type="Proteomes" id="UP000711488">
    <property type="component" value="Unassembled WGS sequence"/>
</dbReference>
<dbReference type="GO" id="GO:0030424">
    <property type="term" value="C:axon"/>
    <property type="evidence" value="ECO:0007669"/>
    <property type="project" value="TreeGrafter"/>
</dbReference>
<dbReference type="Pfam" id="PF13927">
    <property type="entry name" value="Ig_3"/>
    <property type="match status" value="1"/>
</dbReference>
<dbReference type="InterPro" id="IPR013098">
    <property type="entry name" value="Ig_I-set"/>
</dbReference>
<evidence type="ECO:0000256" key="3">
    <source>
        <dbReference type="ARBA" id="ARBA00022737"/>
    </source>
</evidence>
<accession>A0A6A0GT17</accession>
<dbReference type="PANTHER" id="PTHR10075">
    <property type="entry name" value="BASIGIN RELATED"/>
    <property type="match status" value="1"/>
</dbReference>
<dbReference type="GO" id="GO:0070593">
    <property type="term" value="P:dendrite self-avoidance"/>
    <property type="evidence" value="ECO:0007669"/>
    <property type="project" value="TreeGrafter"/>
</dbReference>
<dbReference type="InterPro" id="IPR013783">
    <property type="entry name" value="Ig-like_fold"/>
</dbReference>
<evidence type="ECO:0000313" key="9">
    <source>
        <dbReference type="EMBL" id="KAA0187372.1"/>
    </source>
</evidence>
<evidence type="ECO:0000259" key="8">
    <source>
        <dbReference type="PROSITE" id="PS50835"/>
    </source>
</evidence>
<keyword evidence="4" id="KW-0472">Membrane</keyword>
<protein>
    <recommendedName>
        <fullName evidence="8">Ig-like domain-containing protein</fullName>
    </recommendedName>
</protein>
<dbReference type="CDD" id="cd20958">
    <property type="entry name" value="IgI_5_Dscam"/>
    <property type="match status" value="1"/>
</dbReference>
<dbReference type="FunFam" id="2.60.40.10:FF:000005">
    <property type="entry name" value="Neuronal cell adhesion molecule"/>
    <property type="match status" value="1"/>
</dbReference>
<dbReference type="PANTHER" id="PTHR10075:SF103">
    <property type="entry name" value="ROUNDABOUT HOMOLOG 4"/>
    <property type="match status" value="1"/>
</dbReference>
<dbReference type="GO" id="GO:0098632">
    <property type="term" value="F:cell-cell adhesion mediator activity"/>
    <property type="evidence" value="ECO:0007669"/>
    <property type="project" value="TreeGrafter"/>
</dbReference>
<dbReference type="Gene3D" id="2.60.40.10">
    <property type="entry name" value="Immunoglobulins"/>
    <property type="match status" value="2"/>
</dbReference>
<comment type="caution">
    <text evidence="9">The sequence shown here is derived from an EMBL/GenBank/DDBJ whole genome shotgun (WGS) entry which is preliminary data.</text>
</comment>
<dbReference type="SUPFAM" id="SSF48726">
    <property type="entry name" value="Immunoglobulin"/>
    <property type="match status" value="2"/>
</dbReference>
<evidence type="ECO:0000256" key="7">
    <source>
        <dbReference type="ARBA" id="ARBA00023319"/>
    </source>
</evidence>
<feature type="domain" description="Ig-like" evidence="8">
    <location>
        <begin position="50"/>
        <end position="135"/>
    </location>
</feature>
<dbReference type="InterPro" id="IPR003599">
    <property type="entry name" value="Ig_sub"/>
</dbReference>
<dbReference type="PROSITE" id="PS50835">
    <property type="entry name" value="IG_LIKE"/>
    <property type="match status" value="1"/>
</dbReference>
<dbReference type="EMBL" id="JQDR03014948">
    <property type="protein sequence ID" value="KAA0187372.1"/>
    <property type="molecule type" value="Genomic_DNA"/>
</dbReference>
<sequence length="151" mass="16147">MGQYVSAHGDVISHVNISSVRVADGGLYQCTAHNTAGQAHHSARLNVYGPPTIRHVGQLTAVAGQTLSVTCPVGGYPIDKITWQKDGLQLPATHHQRVHANGTLTIAAITRAGDEGSYSCTALDKQGRSDHQTLHIQVMGNYSLRMIKSEP</sequence>
<proteinExistence type="predicted"/>
<keyword evidence="5" id="KW-1015">Disulfide bond</keyword>
<keyword evidence="7" id="KW-0393">Immunoglobulin domain</keyword>
<dbReference type="InterPro" id="IPR007110">
    <property type="entry name" value="Ig-like_dom"/>
</dbReference>
<keyword evidence="6" id="KW-0325">Glycoprotein</keyword>
<dbReference type="SMART" id="SM00409">
    <property type="entry name" value="IG"/>
    <property type="match status" value="2"/>
</dbReference>
<evidence type="ECO:0000256" key="2">
    <source>
        <dbReference type="ARBA" id="ARBA00022475"/>
    </source>
</evidence>
<evidence type="ECO:0000256" key="5">
    <source>
        <dbReference type="ARBA" id="ARBA00023157"/>
    </source>
</evidence>
<reference evidence="9" key="3">
    <citation type="submission" date="2019-06" db="EMBL/GenBank/DDBJ databases">
        <authorList>
            <person name="Poynton C."/>
            <person name="Hasenbein S."/>
            <person name="Benoit J.B."/>
            <person name="Sepulveda M.S."/>
            <person name="Poelchau M.F."/>
            <person name="Murali S.C."/>
            <person name="Chen S."/>
            <person name="Glastad K.M."/>
            <person name="Werren J.H."/>
            <person name="Vineis J.H."/>
            <person name="Bowen J.L."/>
            <person name="Friedrich M."/>
            <person name="Jones J."/>
            <person name="Robertson H.M."/>
            <person name="Feyereisen R."/>
            <person name="Mechler-Hickson A."/>
            <person name="Mathers N."/>
            <person name="Lee C.E."/>
            <person name="Colbourne J.K."/>
            <person name="Biales A."/>
            <person name="Johnston J.S."/>
            <person name="Wellborn G.A."/>
            <person name="Rosendale A.J."/>
            <person name="Cridge A.G."/>
            <person name="Munoz-Torres M.C."/>
            <person name="Bain P.A."/>
            <person name="Manny A.R."/>
            <person name="Major K.M."/>
            <person name="Lambert F.N."/>
            <person name="Vulpe C.D."/>
            <person name="Tuck P."/>
            <person name="Blalock B.J."/>
            <person name="Lin Y.-Y."/>
            <person name="Smith M.E."/>
            <person name="Ochoa-Acuna H."/>
            <person name="Chen M.-J.M."/>
            <person name="Childers C.P."/>
            <person name="Qu J."/>
            <person name="Dugan S."/>
            <person name="Lee S.L."/>
            <person name="Chao H."/>
            <person name="Dinh H."/>
            <person name="Han Y."/>
            <person name="Doddapaneni H."/>
            <person name="Worley K.C."/>
            <person name="Muzny D.M."/>
            <person name="Gibbs R.A."/>
            <person name="Richards S."/>
        </authorList>
    </citation>
    <scope>NUCLEOTIDE SEQUENCE</scope>
    <source>
        <strain evidence="9">HAZT.00-mixed</strain>
        <tissue evidence="9">Whole organism</tissue>
    </source>
</reference>
<evidence type="ECO:0000256" key="1">
    <source>
        <dbReference type="ARBA" id="ARBA00004236"/>
    </source>
</evidence>